<comment type="caution">
    <text evidence="1">The sequence shown here is derived from an EMBL/GenBank/DDBJ whole genome shotgun (WGS) entry which is preliminary data.</text>
</comment>
<dbReference type="AlphaFoldDB" id="A0AAW1JWZ2"/>
<dbReference type="EMBL" id="JASPKY010000313">
    <property type="protein sequence ID" value="KAK9709247.1"/>
    <property type="molecule type" value="Genomic_DNA"/>
</dbReference>
<gene>
    <name evidence="1" type="ORF">QE152_g26735</name>
</gene>
<sequence length="106" mass="12129">MQIKAEDIAQVADNIGRGGFEQIESDDIQRLLESQDEDLTEIDLKEMLKLHPIEDEETSTSTEKTTLNVKTLREALNMANELCDFFINSDLERSLTFKRQILNAIV</sequence>
<dbReference type="Proteomes" id="UP001458880">
    <property type="component" value="Unassembled WGS sequence"/>
</dbReference>
<name>A0AAW1JWZ2_POPJA</name>
<protein>
    <submittedName>
        <fullName evidence="1">Uncharacterized protein</fullName>
    </submittedName>
</protein>
<proteinExistence type="predicted"/>
<evidence type="ECO:0000313" key="1">
    <source>
        <dbReference type="EMBL" id="KAK9709247.1"/>
    </source>
</evidence>
<accession>A0AAW1JWZ2</accession>
<organism evidence="1 2">
    <name type="scientific">Popillia japonica</name>
    <name type="common">Japanese beetle</name>
    <dbReference type="NCBI Taxonomy" id="7064"/>
    <lineage>
        <taxon>Eukaryota</taxon>
        <taxon>Metazoa</taxon>
        <taxon>Ecdysozoa</taxon>
        <taxon>Arthropoda</taxon>
        <taxon>Hexapoda</taxon>
        <taxon>Insecta</taxon>
        <taxon>Pterygota</taxon>
        <taxon>Neoptera</taxon>
        <taxon>Endopterygota</taxon>
        <taxon>Coleoptera</taxon>
        <taxon>Polyphaga</taxon>
        <taxon>Scarabaeiformia</taxon>
        <taxon>Scarabaeidae</taxon>
        <taxon>Rutelinae</taxon>
        <taxon>Popillia</taxon>
    </lineage>
</organism>
<reference evidence="1 2" key="1">
    <citation type="journal article" date="2024" name="BMC Genomics">
        <title>De novo assembly and annotation of Popillia japonica's genome with initial clues to its potential as an invasive pest.</title>
        <authorList>
            <person name="Cucini C."/>
            <person name="Boschi S."/>
            <person name="Funari R."/>
            <person name="Cardaioli E."/>
            <person name="Iannotti N."/>
            <person name="Marturano G."/>
            <person name="Paoli F."/>
            <person name="Bruttini M."/>
            <person name="Carapelli A."/>
            <person name="Frati F."/>
            <person name="Nardi F."/>
        </authorList>
    </citation>
    <scope>NUCLEOTIDE SEQUENCE [LARGE SCALE GENOMIC DNA]</scope>
    <source>
        <strain evidence="1">DMR45628</strain>
    </source>
</reference>
<keyword evidence="2" id="KW-1185">Reference proteome</keyword>
<evidence type="ECO:0000313" key="2">
    <source>
        <dbReference type="Proteomes" id="UP001458880"/>
    </source>
</evidence>